<dbReference type="PANTHER" id="PTHR22198:SF1">
    <property type="entry name" value="FERM DOMAIN-CONTAINING PROTEIN"/>
    <property type="match status" value="1"/>
</dbReference>
<evidence type="ECO:0000313" key="3">
    <source>
        <dbReference type="Proteomes" id="UP000009046"/>
    </source>
</evidence>
<proteinExistence type="predicted"/>
<evidence type="ECO:0000313" key="2">
    <source>
        <dbReference type="EnsemblMetazoa" id="PHUM513220-PA"/>
    </source>
</evidence>
<evidence type="ECO:0000259" key="1">
    <source>
        <dbReference type="Pfam" id="PF23672"/>
    </source>
</evidence>
<dbReference type="VEuPathDB" id="VectorBase:PHUM513220"/>
<dbReference type="Pfam" id="PF23672">
    <property type="entry name" value="DUF7153"/>
    <property type="match status" value="1"/>
</dbReference>
<sequence length="312" mass="35290">MSESLTSLRGVRFKETILTNSINCYGGSTRGNGLTNSPEPIKVCGPLTTFSFVIPSKCHDDNNQEQTNIKKAAIDEKTNHLKRDGLMLVAKEKGVLFPIVHLSEGTDNVPNSNFQNVTSPNETSGTDSITVTKAVYQEVRKIMPETELPCVAPVPQNQENIGYILLGFKSLDKNFSQVMLDTWKDWTGARYIYMYLPDDLGLRRISLYHRQYPTDDINIFMYLVLVECHGITTDEKMVQLIDFAQRMRLERLTGYISVYAGDKFGSSNSSPSLFESTKINDLDFVLSDRKNLIIPGDIFSIESFDRDSRFQH</sequence>
<dbReference type="PANTHER" id="PTHR22198">
    <property type="entry name" value="FERM DOMAIN-CONTAINING PROTEIN"/>
    <property type="match status" value="1"/>
</dbReference>
<feature type="domain" description="DUF7153" evidence="1">
    <location>
        <begin position="84"/>
        <end position="260"/>
    </location>
</feature>
<reference evidence="2" key="1">
    <citation type="submission" date="2020-05" db="UniProtKB">
        <authorList>
            <consortium name="EnsemblMetazoa"/>
        </authorList>
    </citation>
    <scope>IDENTIFICATION</scope>
    <source>
        <strain evidence="2">USDA</strain>
    </source>
</reference>
<keyword evidence="3" id="KW-1185">Reference proteome</keyword>
<accession>A0A1S4MWR3</accession>
<name>A0A1S4MWR3_PEDHC</name>
<dbReference type="EMBL" id="AAZO01006245">
    <property type="status" value="NOT_ANNOTATED_CDS"/>
    <property type="molecule type" value="Genomic_DNA"/>
</dbReference>
<dbReference type="Proteomes" id="UP000009046">
    <property type="component" value="Unassembled WGS sequence"/>
</dbReference>
<dbReference type="EnsemblMetazoa" id="PHUM513220-RA">
    <property type="protein sequence ID" value="PHUM513220-PA"/>
    <property type="gene ID" value="PHUM513220"/>
</dbReference>
<dbReference type="InterPro" id="IPR055577">
    <property type="entry name" value="DUF7153"/>
</dbReference>
<dbReference type="AlphaFoldDB" id="A0A1S4MWR3"/>
<dbReference type="InParanoid" id="A0A1S4MWR3"/>
<organism evidence="2 3">
    <name type="scientific">Pediculus humanus subsp. corporis</name>
    <name type="common">Body louse</name>
    <dbReference type="NCBI Taxonomy" id="121224"/>
    <lineage>
        <taxon>Eukaryota</taxon>
        <taxon>Metazoa</taxon>
        <taxon>Ecdysozoa</taxon>
        <taxon>Arthropoda</taxon>
        <taxon>Hexapoda</taxon>
        <taxon>Insecta</taxon>
        <taxon>Pterygota</taxon>
        <taxon>Neoptera</taxon>
        <taxon>Paraneoptera</taxon>
        <taxon>Psocodea</taxon>
        <taxon>Troctomorpha</taxon>
        <taxon>Phthiraptera</taxon>
        <taxon>Anoplura</taxon>
        <taxon>Pediculidae</taxon>
        <taxon>Pediculus</taxon>
    </lineage>
</organism>
<dbReference type="EMBL" id="AAZO01006246">
    <property type="status" value="NOT_ANNOTATED_CDS"/>
    <property type="molecule type" value="Genomic_DNA"/>
</dbReference>
<protein>
    <recommendedName>
        <fullName evidence="1">DUF7153 domain-containing protein</fullName>
    </recommendedName>
</protein>